<evidence type="ECO:0000256" key="1">
    <source>
        <dbReference type="ARBA" id="ARBA00022729"/>
    </source>
</evidence>
<dbReference type="CDD" id="cd13589">
    <property type="entry name" value="PBP2_polyamine_RpCGA009"/>
    <property type="match status" value="1"/>
</dbReference>
<protein>
    <submittedName>
        <fullName evidence="3">Branched-chain amino acid ABC transporter substrate-binding protein</fullName>
    </submittedName>
</protein>
<dbReference type="GO" id="GO:0030288">
    <property type="term" value="C:outer membrane-bounded periplasmic space"/>
    <property type="evidence" value="ECO:0007669"/>
    <property type="project" value="TreeGrafter"/>
</dbReference>
<dbReference type="RefSeq" id="WP_009681611.1">
    <property type="nucleotide sequence ID" value="NZ_DYYY01000072.1"/>
</dbReference>
<reference evidence="3 4" key="1">
    <citation type="submission" date="2016-04" db="EMBL/GenBank/DDBJ databases">
        <title>Draft Genome Sequences of Staphylococcus capitis Strain H36, S. capitis Strain H65, S. cohnii Strain H62, S. hominis Strain H69, Mycobacterium iranicum Strain H39, Plantibacter sp. Strain H53, Pseudomonas oryzihabitans Strain H72, and Microbacterium sp. Strain H83, isolated from residential settings.</title>
        <authorList>
            <person name="Lymperopoulou D."/>
            <person name="Adams R.I."/>
            <person name="Lindow S."/>
            <person name="Coil D.A."/>
            <person name="Jospin G."/>
            <person name="Eisen J.A."/>
        </authorList>
    </citation>
    <scope>NUCLEOTIDE SEQUENCE [LARGE SCALE GENOMIC DNA]</scope>
    <source>
        <strain evidence="3 4">H72</strain>
    </source>
</reference>
<proteinExistence type="predicted"/>
<dbReference type="EMBL" id="LWCR01000052">
    <property type="protein sequence ID" value="OAN25033.1"/>
    <property type="molecule type" value="Genomic_DNA"/>
</dbReference>
<dbReference type="AlphaFoldDB" id="A0A178L811"/>
<sequence length="343" mass="37182">MKKINTFALASAITLSSGAYAQDTLYFAGYSGDFQKTFETVILPEFEAKHDVNVVYVPGSSSENLAKLQAQRASQQINVALFDDGPMHYAVQFGLCDNLAQSPVYQDIYDIAAASNFKGKAVGIGLVATGIAYNKAVFAKNGWAAPTSWSDIADPKYAKRVASNPISGTFGLNTLIMFSRINGGGEHDMDPGFKAVRENVAPNVLAWTSSNAQLAQMFQSNDIDIAVWGSNRAVALKKTGFPIEFVYPKEGTPAIIASACVVSGNKLAEKSQALIQYLASPSVQAKFATEGFGPVNRQAKLEEGLAEEVPYGEEKLAQLVPIDWDTVNRKRAEWTKQWSRTVE</sequence>
<accession>A0A178L811</accession>
<feature type="chain" id="PRO_5008090828" evidence="2">
    <location>
        <begin position="22"/>
        <end position="343"/>
    </location>
</feature>
<comment type="caution">
    <text evidence="3">The sequence shown here is derived from an EMBL/GenBank/DDBJ whole genome shotgun (WGS) entry which is preliminary data.</text>
</comment>
<evidence type="ECO:0000313" key="3">
    <source>
        <dbReference type="EMBL" id="OAN25033.1"/>
    </source>
</evidence>
<keyword evidence="1 2" id="KW-0732">Signal</keyword>
<evidence type="ECO:0000313" key="4">
    <source>
        <dbReference type="Proteomes" id="UP000078356"/>
    </source>
</evidence>
<dbReference type="Pfam" id="PF13416">
    <property type="entry name" value="SBP_bac_8"/>
    <property type="match status" value="1"/>
</dbReference>
<dbReference type="PANTHER" id="PTHR30006">
    <property type="entry name" value="THIAMINE-BINDING PERIPLASMIC PROTEIN-RELATED"/>
    <property type="match status" value="1"/>
</dbReference>
<dbReference type="InterPro" id="IPR006059">
    <property type="entry name" value="SBP"/>
</dbReference>
<dbReference type="GO" id="GO:0030975">
    <property type="term" value="F:thiamine binding"/>
    <property type="evidence" value="ECO:0007669"/>
    <property type="project" value="TreeGrafter"/>
</dbReference>
<dbReference type="GO" id="GO:0015888">
    <property type="term" value="P:thiamine transport"/>
    <property type="evidence" value="ECO:0007669"/>
    <property type="project" value="TreeGrafter"/>
</dbReference>
<evidence type="ECO:0000256" key="2">
    <source>
        <dbReference type="SAM" id="SignalP"/>
    </source>
</evidence>
<dbReference type="Proteomes" id="UP000078356">
    <property type="component" value="Unassembled WGS sequence"/>
</dbReference>
<dbReference type="Gene3D" id="3.40.190.10">
    <property type="entry name" value="Periplasmic binding protein-like II"/>
    <property type="match status" value="2"/>
</dbReference>
<dbReference type="GO" id="GO:0030976">
    <property type="term" value="F:thiamine pyrophosphate binding"/>
    <property type="evidence" value="ECO:0007669"/>
    <property type="project" value="TreeGrafter"/>
</dbReference>
<feature type="signal peptide" evidence="2">
    <location>
        <begin position="1"/>
        <end position="21"/>
    </location>
</feature>
<dbReference type="SUPFAM" id="SSF53850">
    <property type="entry name" value="Periplasmic binding protein-like II"/>
    <property type="match status" value="1"/>
</dbReference>
<organism evidence="3 4">
    <name type="scientific">Pseudomonas oryzihabitans</name>
    <dbReference type="NCBI Taxonomy" id="47885"/>
    <lineage>
        <taxon>Bacteria</taxon>
        <taxon>Pseudomonadati</taxon>
        <taxon>Pseudomonadota</taxon>
        <taxon>Gammaproteobacteria</taxon>
        <taxon>Pseudomonadales</taxon>
        <taxon>Pseudomonadaceae</taxon>
        <taxon>Pseudomonas</taxon>
    </lineage>
</organism>
<gene>
    <name evidence="3" type="ORF">A4V15_23960</name>
</gene>
<dbReference type="OrthoDB" id="6529964at2"/>
<name>A0A178L811_9PSED</name>
<dbReference type="PANTHER" id="PTHR30006:SF2">
    <property type="entry name" value="ABC TRANSPORTER SUBSTRATE-BINDING PROTEIN"/>
    <property type="match status" value="1"/>
</dbReference>